<dbReference type="AlphaFoldDB" id="A0A2S9QL20"/>
<accession>A0A2S9QL20</accession>
<dbReference type="CDD" id="cd16841">
    <property type="entry name" value="RraA_family"/>
    <property type="match status" value="1"/>
</dbReference>
<evidence type="ECO:0000256" key="10">
    <source>
        <dbReference type="ARBA" id="ARBA00030169"/>
    </source>
</evidence>
<evidence type="ECO:0000256" key="9">
    <source>
        <dbReference type="ARBA" id="ARBA00029596"/>
    </source>
</evidence>
<dbReference type="RefSeq" id="WP_105806225.1">
    <property type="nucleotide sequence ID" value="NZ_MWZD01000022.1"/>
</dbReference>
<sequence length="327" mass="34605">MTHHPSLRLVNLGGVSPDLERCLAFFEAAPGTRVLGHADASGTPYLRLALGPIAVNLFVQPVFTASPVTAGWSHVSLETDRLQPFLDAPEWAAVMTREPWTIETLGESRRIAFFEPAPGLRVEIMEITRELPPVEQVPGVSTVYEAQGRRGEAAGLTHRAGPPALLGRALTVQCQTGDNLAVHRAVARATAGDVLVIAGGDASVGYVGDILVRAAVERGIAGLIVDGGVRDIDELRSIGLPVWSTRVAITGATKVSPGRIGEPLVCAGAAVERGDVVRADSDGVVFVAVSEWPAVLHAARERDAFEESVADRLRAGETTLQVFGLRD</sequence>
<dbReference type="OrthoDB" id="943692at2"/>
<dbReference type="InterPro" id="IPR029068">
    <property type="entry name" value="Glyas_Bleomycin-R_OHBP_Dase"/>
</dbReference>
<evidence type="ECO:0000256" key="5">
    <source>
        <dbReference type="ARBA" id="ARBA00012213"/>
    </source>
</evidence>
<dbReference type="PANTHER" id="PTHR33254">
    <property type="entry name" value="4-HYDROXY-4-METHYL-2-OXOGLUTARATE ALDOLASE 3-RELATED"/>
    <property type="match status" value="1"/>
</dbReference>
<dbReference type="EC" id="4.1.1.112" evidence="6"/>
<evidence type="ECO:0000256" key="8">
    <source>
        <dbReference type="ARBA" id="ARBA00025046"/>
    </source>
</evidence>
<dbReference type="GO" id="GO:0047443">
    <property type="term" value="F:4-hydroxy-4-methyl-2-oxoglutarate aldolase activity"/>
    <property type="evidence" value="ECO:0007669"/>
    <property type="project" value="UniProtKB-EC"/>
</dbReference>
<evidence type="ECO:0000256" key="2">
    <source>
        <dbReference type="ARBA" id="ARBA00001968"/>
    </source>
</evidence>
<evidence type="ECO:0000256" key="4">
    <source>
        <dbReference type="ARBA" id="ARBA00011233"/>
    </source>
</evidence>
<comment type="cofactor">
    <cofactor evidence="13">
        <name>Mg(2+)</name>
        <dbReference type="ChEBI" id="CHEBI:18420"/>
    </cofactor>
</comment>
<reference evidence="14 15" key="1">
    <citation type="journal article" date="2017" name="New Microbes New Infect">
        <title>Genome sequence of 'Leucobacter massiliensis' sp. nov. isolated from human pharynx after travel to the 2014 Hajj.</title>
        <authorList>
            <person name="Leangapichart T."/>
            <person name="Gautret P."/>
            <person name="Nguyen T.T."/>
            <person name="Armstrong N."/>
            <person name="Rolain J.M."/>
        </authorList>
    </citation>
    <scope>NUCLEOTIDE SEQUENCE [LARGE SCALE GENOMIC DNA]</scope>
    <source>
        <strain evidence="14 15">122RC15</strain>
    </source>
</reference>
<keyword evidence="13" id="KW-0479">Metal-binding</keyword>
<dbReference type="GO" id="GO:0046872">
    <property type="term" value="F:metal ion binding"/>
    <property type="evidence" value="ECO:0007669"/>
    <property type="project" value="UniProtKB-KW"/>
</dbReference>
<dbReference type="Gene3D" id="3.50.30.40">
    <property type="entry name" value="Ribonuclease E inhibitor RraA/RraA-like"/>
    <property type="match status" value="1"/>
</dbReference>
<feature type="binding site" evidence="13">
    <location>
        <begin position="208"/>
        <end position="211"/>
    </location>
    <ligand>
        <name>substrate</name>
    </ligand>
</feature>
<evidence type="ECO:0000256" key="11">
    <source>
        <dbReference type="ARBA" id="ARBA00032305"/>
    </source>
</evidence>
<evidence type="ECO:0000256" key="1">
    <source>
        <dbReference type="ARBA" id="ARBA00001342"/>
    </source>
</evidence>
<evidence type="ECO:0000313" key="14">
    <source>
        <dbReference type="EMBL" id="PRI10288.1"/>
    </source>
</evidence>
<comment type="function">
    <text evidence="8">Catalyzes the aldol cleavage of 4-hydroxy-4-methyl-2-oxoglutarate (HMG) into 2 molecules of pyruvate. Also contains a secondary oxaloacetate (OAA) decarboxylase activity due to the common pyruvate enolate transition state formed following C-C bond cleavage in the retro-aldol and decarboxylation reactions.</text>
</comment>
<keyword evidence="13" id="KW-0460">Magnesium</keyword>
<evidence type="ECO:0000256" key="12">
    <source>
        <dbReference type="ARBA" id="ARBA00047973"/>
    </source>
</evidence>
<evidence type="ECO:0000256" key="7">
    <source>
        <dbReference type="ARBA" id="ARBA00016549"/>
    </source>
</evidence>
<proteinExistence type="inferred from homology"/>
<dbReference type="InterPro" id="IPR005493">
    <property type="entry name" value="RraA/RraA-like"/>
</dbReference>
<name>A0A2S9QL20_9MICO</name>
<comment type="subunit">
    <text evidence="4">Homotrimer.</text>
</comment>
<dbReference type="SUPFAM" id="SSF89562">
    <property type="entry name" value="RraA-like"/>
    <property type="match status" value="1"/>
</dbReference>
<dbReference type="GO" id="GO:0008948">
    <property type="term" value="F:oxaloacetate decarboxylase activity"/>
    <property type="evidence" value="ECO:0007669"/>
    <property type="project" value="UniProtKB-EC"/>
</dbReference>
<organism evidence="14 15">
    <name type="scientific">Leucobacter massiliensis</name>
    <dbReference type="NCBI Taxonomy" id="1686285"/>
    <lineage>
        <taxon>Bacteria</taxon>
        <taxon>Bacillati</taxon>
        <taxon>Actinomycetota</taxon>
        <taxon>Actinomycetes</taxon>
        <taxon>Micrococcales</taxon>
        <taxon>Microbacteriaceae</taxon>
        <taxon>Leucobacter</taxon>
    </lineage>
</organism>
<comment type="catalytic activity">
    <reaction evidence="1">
        <text>4-hydroxy-4-methyl-2-oxoglutarate = 2 pyruvate</text>
        <dbReference type="Rhea" id="RHEA:22748"/>
        <dbReference type="ChEBI" id="CHEBI:15361"/>
        <dbReference type="ChEBI" id="CHEBI:58276"/>
        <dbReference type="EC" id="4.1.3.17"/>
    </reaction>
</comment>
<feature type="binding site" evidence="13">
    <location>
        <position position="230"/>
    </location>
    <ligand>
        <name>substrate</name>
    </ligand>
</feature>
<dbReference type="Pfam" id="PF03737">
    <property type="entry name" value="RraA-like"/>
    <property type="match status" value="1"/>
</dbReference>
<dbReference type="Gene3D" id="3.10.180.10">
    <property type="entry name" value="2,3-Dihydroxybiphenyl 1,2-Dioxygenase, domain 1"/>
    <property type="match status" value="1"/>
</dbReference>
<dbReference type="InterPro" id="IPR036704">
    <property type="entry name" value="RraA/RraA-like_sf"/>
</dbReference>
<keyword evidence="15" id="KW-1185">Reference proteome</keyword>
<dbReference type="EC" id="4.1.3.17" evidence="5"/>
<dbReference type="CDD" id="cd06587">
    <property type="entry name" value="VOC"/>
    <property type="match status" value="1"/>
</dbReference>
<comment type="cofactor">
    <cofactor evidence="2">
        <name>a divalent metal cation</name>
        <dbReference type="ChEBI" id="CHEBI:60240"/>
    </cofactor>
</comment>
<evidence type="ECO:0000256" key="13">
    <source>
        <dbReference type="PIRSR" id="PIRSR605493-1"/>
    </source>
</evidence>
<comment type="catalytic activity">
    <reaction evidence="12">
        <text>oxaloacetate + H(+) = pyruvate + CO2</text>
        <dbReference type="Rhea" id="RHEA:15641"/>
        <dbReference type="ChEBI" id="CHEBI:15361"/>
        <dbReference type="ChEBI" id="CHEBI:15378"/>
        <dbReference type="ChEBI" id="CHEBI:16452"/>
        <dbReference type="ChEBI" id="CHEBI:16526"/>
        <dbReference type="EC" id="4.1.1.112"/>
    </reaction>
</comment>
<comment type="similarity">
    <text evidence="3">Belongs to the class II aldolase/RraA-like family.</text>
</comment>
<feature type="binding site" evidence="13">
    <location>
        <position position="231"/>
    </location>
    <ligand>
        <name>Mg(2+)</name>
        <dbReference type="ChEBI" id="CHEBI:18420"/>
    </ligand>
</feature>
<dbReference type="Proteomes" id="UP000238650">
    <property type="component" value="Unassembled WGS sequence"/>
</dbReference>
<dbReference type="EMBL" id="MWZD01000022">
    <property type="protein sequence ID" value="PRI10288.1"/>
    <property type="molecule type" value="Genomic_DNA"/>
</dbReference>
<dbReference type="SUPFAM" id="SSF54593">
    <property type="entry name" value="Glyoxalase/Bleomycin resistance protein/Dihydroxybiphenyl dioxygenase"/>
    <property type="match status" value="1"/>
</dbReference>
<dbReference type="PANTHER" id="PTHR33254:SF4">
    <property type="entry name" value="4-HYDROXY-4-METHYL-2-OXOGLUTARATE ALDOLASE 3-RELATED"/>
    <property type="match status" value="1"/>
</dbReference>
<protein>
    <recommendedName>
        <fullName evidence="7">Putative 4-hydroxy-4-methyl-2-oxoglutarate aldolase</fullName>
        <ecNumber evidence="6">4.1.1.112</ecNumber>
        <ecNumber evidence="5">4.1.3.17</ecNumber>
    </recommendedName>
    <alternativeName>
        <fullName evidence="11">Oxaloacetate decarboxylase</fullName>
    </alternativeName>
    <alternativeName>
        <fullName evidence="9">Regulator of ribonuclease activity homolog</fullName>
    </alternativeName>
    <alternativeName>
        <fullName evidence="10">RraA-like protein</fullName>
    </alternativeName>
</protein>
<evidence type="ECO:0000256" key="3">
    <source>
        <dbReference type="ARBA" id="ARBA00008621"/>
    </source>
</evidence>
<gene>
    <name evidence="14" type="ORF">B4915_12910</name>
</gene>
<evidence type="ECO:0000313" key="15">
    <source>
        <dbReference type="Proteomes" id="UP000238650"/>
    </source>
</evidence>
<evidence type="ECO:0000256" key="6">
    <source>
        <dbReference type="ARBA" id="ARBA00012947"/>
    </source>
</evidence>
<comment type="caution">
    <text evidence="14">The sequence shown here is derived from an EMBL/GenBank/DDBJ whole genome shotgun (WGS) entry which is preliminary data.</text>
</comment>